<organism evidence="2 3">
    <name type="scientific">Streptococcus gallolyticus</name>
    <dbReference type="NCBI Taxonomy" id="315405"/>
    <lineage>
        <taxon>Bacteria</taxon>
        <taxon>Bacillati</taxon>
        <taxon>Bacillota</taxon>
        <taxon>Bacilli</taxon>
        <taxon>Lactobacillales</taxon>
        <taxon>Streptococcaceae</taxon>
        <taxon>Streptococcus</taxon>
    </lineage>
</organism>
<dbReference type="EMBL" id="UHFM01000002">
    <property type="protein sequence ID" value="SUN56580.1"/>
    <property type="molecule type" value="Genomic_DNA"/>
</dbReference>
<proteinExistence type="predicted"/>
<protein>
    <submittedName>
        <fullName evidence="2">Phage protein</fullName>
    </submittedName>
</protein>
<gene>
    <name evidence="2" type="ORF">NCTC13767_00014</name>
</gene>
<evidence type="ECO:0000313" key="2">
    <source>
        <dbReference type="EMBL" id="SUN56580.1"/>
    </source>
</evidence>
<evidence type="ECO:0000256" key="1">
    <source>
        <dbReference type="SAM" id="Coils"/>
    </source>
</evidence>
<keyword evidence="1" id="KW-0175">Coiled coil</keyword>
<sequence>MKRHVLNVYKKGNLGSNKTSSPVRVGKELKVINYSDNIEDLRTAVRATGKDGLTIDGLDKKIYDDNKELLYYSSGNTVYAPQSRDRFPSVGQASNDNWIVQDLGETEYETKEALWGYMYGEIQKICLPKIEYKVTGAIDSDVGDTQTLIDDVHYEPPLYLKARVSELTDDILQGKVIDSTFINFERQYSQIADSLLKQVEALAEDAAPYIVRLSTDNGYNFKNGQGTSTITAKLEKYSKIVNANWKWLINNSVVSETSSVKINASQVNGTLNVVAVAIVDGNEVAREYITFTNSDDGVGIKSIKRYYTTNDKAEGVTAGGQNWSTKPTTVTADKNYMWSYDVITYTNDTSLVTEPAVIGARGDDGMDADTTGITEALDKAKQELTALSANIEKVRDDSLAAVKEAKQQLTTVADDLSTAKTDLQNAVSAVDTKATNLKSDLSQAKQDLTNQAQQLQAQANAQSELTNRVSLVEKTADGTKTTVSELSKTVAQNGKDITSVTARTKTVEDDLAGTKTTLSQVKTTADSTSQKTAALETGLNGLSGEV</sequence>
<evidence type="ECO:0000313" key="3">
    <source>
        <dbReference type="Proteomes" id="UP000254510"/>
    </source>
</evidence>
<dbReference type="SUPFAM" id="SSF57997">
    <property type="entry name" value="Tropomyosin"/>
    <property type="match status" value="1"/>
</dbReference>
<reference evidence="2 3" key="1">
    <citation type="submission" date="2018-06" db="EMBL/GenBank/DDBJ databases">
        <authorList>
            <consortium name="Pathogen Informatics"/>
            <person name="Doyle S."/>
        </authorList>
    </citation>
    <scope>NUCLEOTIDE SEQUENCE [LARGE SCALE GENOMIC DNA]</scope>
    <source>
        <strain evidence="2 3">NCTC13767</strain>
    </source>
</reference>
<accession>A0A380K0U9</accession>
<dbReference type="AlphaFoldDB" id="A0A380K0U9"/>
<name>A0A380K0U9_9STRE</name>
<feature type="coiled-coil region" evidence="1">
    <location>
        <begin position="434"/>
        <end position="465"/>
    </location>
</feature>
<dbReference type="Proteomes" id="UP000254510">
    <property type="component" value="Unassembled WGS sequence"/>
</dbReference>